<reference evidence="1" key="1">
    <citation type="submission" date="2019-11" db="UniProtKB">
        <authorList>
            <consortium name="WormBaseParasite"/>
        </authorList>
    </citation>
    <scope>IDENTIFICATION</scope>
</reference>
<proteinExistence type="predicted"/>
<accession>A0A5K3EZ87</accession>
<dbReference type="AlphaFoldDB" id="A0A5K3EZ87"/>
<protein>
    <submittedName>
        <fullName evidence="1">Secreted protein</fullName>
    </submittedName>
</protein>
<evidence type="ECO:0000313" key="1">
    <source>
        <dbReference type="WBParaSite" id="MCU_004301-RA"/>
    </source>
</evidence>
<name>A0A5K3EZ87_MESCO</name>
<sequence length="57" mass="6771">LFQYGARNLPVHTQRATCSKQIENINACRWWSTIYLFEVKYCMSWCANKLLHIDFAS</sequence>
<organism evidence="1">
    <name type="scientific">Mesocestoides corti</name>
    <name type="common">Flatworm</name>
    <dbReference type="NCBI Taxonomy" id="53468"/>
    <lineage>
        <taxon>Eukaryota</taxon>
        <taxon>Metazoa</taxon>
        <taxon>Spiralia</taxon>
        <taxon>Lophotrochozoa</taxon>
        <taxon>Platyhelminthes</taxon>
        <taxon>Cestoda</taxon>
        <taxon>Eucestoda</taxon>
        <taxon>Cyclophyllidea</taxon>
        <taxon>Mesocestoididae</taxon>
        <taxon>Mesocestoides</taxon>
    </lineage>
</organism>
<dbReference type="WBParaSite" id="MCU_004301-RA">
    <property type="protein sequence ID" value="MCU_004301-RA"/>
    <property type="gene ID" value="MCU_004301"/>
</dbReference>